<comment type="subcellular location">
    <subcellularLocation>
        <location evidence="1 10">Golgi apparatus membrane</location>
        <topology evidence="1 10">Peripheral membrane protein</topology>
    </subcellularLocation>
</comment>
<evidence type="ECO:0000256" key="1">
    <source>
        <dbReference type="ARBA" id="ARBA00004395"/>
    </source>
</evidence>
<dbReference type="GO" id="GO:0006891">
    <property type="term" value="P:intra-Golgi vesicle-mediated transport"/>
    <property type="evidence" value="ECO:0007669"/>
    <property type="project" value="UniProtKB-UniRule"/>
</dbReference>
<feature type="region of interest" description="Disordered" evidence="11">
    <location>
        <begin position="1"/>
        <end position="27"/>
    </location>
</feature>
<dbReference type="InterPro" id="IPR010490">
    <property type="entry name" value="COG6"/>
</dbReference>
<dbReference type="OrthoDB" id="272987at2759"/>
<dbReference type="GO" id="GO:0017119">
    <property type="term" value="C:Golgi transport complex"/>
    <property type="evidence" value="ECO:0007669"/>
    <property type="project" value="UniProtKB-UniRule"/>
</dbReference>
<dbReference type="Pfam" id="PF20653">
    <property type="entry name" value="COG6_C"/>
    <property type="match status" value="1"/>
</dbReference>
<comment type="function">
    <text evidence="10">Acts as component of the peripheral membrane COG complex that is involved in intra-Golgi protein trafficking. COG is located at the cis-Golgi, and regulates tethering of retrograde intra-Golgi vesicles and possibly a number of other membrane trafficking events.</text>
</comment>
<evidence type="ECO:0000313" key="14">
    <source>
        <dbReference type="EMBL" id="CAF9927451.1"/>
    </source>
</evidence>
<evidence type="ECO:0000259" key="13">
    <source>
        <dbReference type="Pfam" id="PF20653"/>
    </source>
</evidence>
<dbReference type="PANTHER" id="PTHR21506:SF0">
    <property type="entry name" value="CONSERVED OLIGOMERIC GOLGI COMPLEX SUBUNIT 6"/>
    <property type="match status" value="1"/>
</dbReference>
<evidence type="ECO:0000256" key="3">
    <source>
        <dbReference type="ARBA" id="ARBA00020973"/>
    </source>
</evidence>
<dbReference type="Pfam" id="PF06419">
    <property type="entry name" value="COG6_N"/>
    <property type="match status" value="1"/>
</dbReference>
<organism evidence="14 15">
    <name type="scientific">Gomphillus americanus</name>
    <dbReference type="NCBI Taxonomy" id="1940652"/>
    <lineage>
        <taxon>Eukaryota</taxon>
        <taxon>Fungi</taxon>
        <taxon>Dikarya</taxon>
        <taxon>Ascomycota</taxon>
        <taxon>Pezizomycotina</taxon>
        <taxon>Lecanoromycetes</taxon>
        <taxon>OSLEUM clade</taxon>
        <taxon>Ostropomycetidae</taxon>
        <taxon>Ostropales</taxon>
        <taxon>Graphidaceae</taxon>
        <taxon>Gomphilloideae</taxon>
        <taxon>Gomphillus</taxon>
    </lineage>
</organism>
<evidence type="ECO:0000256" key="5">
    <source>
        <dbReference type="ARBA" id="ARBA00022927"/>
    </source>
</evidence>
<evidence type="ECO:0000259" key="12">
    <source>
        <dbReference type="Pfam" id="PF06419"/>
    </source>
</evidence>
<evidence type="ECO:0000256" key="10">
    <source>
        <dbReference type="RuleBase" id="RU365075"/>
    </source>
</evidence>
<evidence type="ECO:0000256" key="6">
    <source>
        <dbReference type="ARBA" id="ARBA00023034"/>
    </source>
</evidence>
<feature type="domain" description="Conserved Oligomeric Golgi complex subunit 6 C-terminal" evidence="13">
    <location>
        <begin position="199"/>
        <end position="691"/>
    </location>
</feature>
<keyword evidence="15" id="KW-1185">Reference proteome</keyword>
<evidence type="ECO:0000313" key="15">
    <source>
        <dbReference type="Proteomes" id="UP000664169"/>
    </source>
</evidence>
<keyword evidence="6 10" id="KW-0333">Golgi apparatus</keyword>
<dbReference type="AlphaFoldDB" id="A0A8H3FMQ8"/>
<dbReference type="EMBL" id="CAJPDQ010000027">
    <property type="protein sequence ID" value="CAF9927451.1"/>
    <property type="molecule type" value="Genomic_DNA"/>
</dbReference>
<evidence type="ECO:0000256" key="8">
    <source>
        <dbReference type="ARBA" id="ARBA00031348"/>
    </source>
</evidence>
<feature type="domain" description="Conserved oligomeric complex COG6 N-terminal" evidence="12">
    <location>
        <begin position="55"/>
        <end position="168"/>
    </location>
</feature>
<comment type="subunit">
    <text evidence="10">Component of the conserved oligomeric Golgi complex.</text>
</comment>
<reference evidence="14" key="1">
    <citation type="submission" date="2021-03" db="EMBL/GenBank/DDBJ databases">
        <authorList>
            <person name="Tagirdzhanova G."/>
        </authorList>
    </citation>
    <scope>NUCLEOTIDE SEQUENCE</scope>
</reference>
<dbReference type="GO" id="GO:0000139">
    <property type="term" value="C:Golgi membrane"/>
    <property type="evidence" value="ECO:0007669"/>
    <property type="project" value="UniProtKB-SubCell"/>
</dbReference>
<sequence length="692" mass="77202">MNTFDLPSDGFADDRDNGDSSQSQSQRVTALSSKITSILSTPYTDAEIREAFVLLDGRKVQNTAETRRRLRVDAQKDVLDCNGAIVRDFAKVADQLRQVGILISGLNQCMQDIKGHVTIANQETLPILQEADGLLQQKREVESKQQLLRAFNQHFSLPDEDLAILTSSTIPMDDQFFSLLAKVNKVHDDCQVLLGSEDQNLGLELMDQTTRILNSAYEKLSRWIHKEFKTLDIENPRAYASIRHGLRVLAARPSLFQECLDFFAVAREHNLSEAFYGALTGSNLPNDNRNAKPLEYYAYDSLRFVGDMLAWLHSATISERESLEMLFVAGGQEIAKGLLQGLESEPWSQEDDQMFDGKKTLESLIDRDMTGVSKALRQRIEQVIKSDDDPVLAYKIANLISFYKVTLVRLVGSQSSLLENLETLKGSAMQKYRVSMNDYASAIPTDSGHVPPDLGPPDFLIDALARLQDILKSYEASHAAPECRKADLVTIVEEALDPFQKSCLQMSAELKEPSASVFVVNCLTIVRSTLQAQDFPASKIADLEDVIDDHSAKLIDYQHAFFRQTSGLQTLLVAIAPLTDSEEDLLMLYKLDAFQPQQLADSSQVLDDFLPSAIMDAGDSLKRLRDHEMAGEITAEAASRFCEDFDQVEERLVAADAVLEASENVQDYEDGKPAPLRSIFQRTSGEIRVLLS</sequence>
<evidence type="ECO:0000256" key="11">
    <source>
        <dbReference type="SAM" id="MobiDB-lite"/>
    </source>
</evidence>
<dbReference type="PANTHER" id="PTHR21506">
    <property type="entry name" value="COMPONENT OF OLIGOMERIC GOLGI COMPLEX 6"/>
    <property type="match status" value="1"/>
</dbReference>
<accession>A0A8H3FMQ8</accession>
<proteinExistence type="inferred from homology"/>
<evidence type="ECO:0000256" key="7">
    <source>
        <dbReference type="ARBA" id="ARBA00023136"/>
    </source>
</evidence>
<dbReference type="SMART" id="SM01087">
    <property type="entry name" value="COG6"/>
    <property type="match status" value="1"/>
</dbReference>
<comment type="caution">
    <text evidence="14">The sequence shown here is derived from an EMBL/GenBank/DDBJ whole genome shotgun (WGS) entry which is preliminary data.</text>
</comment>
<dbReference type="Proteomes" id="UP000664169">
    <property type="component" value="Unassembled WGS sequence"/>
</dbReference>
<evidence type="ECO:0000256" key="9">
    <source>
        <dbReference type="ARBA" id="ARBA00043873"/>
    </source>
</evidence>
<dbReference type="InterPro" id="IPR048369">
    <property type="entry name" value="COG6_C"/>
</dbReference>
<keyword evidence="5 10" id="KW-0653">Protein transport</keyword>
<protein>
    <recommendedName>
        <fullName evidence="3 10">Conserved oligomeric Golgi complex subunit 6</fullName>
        <shortName evidence="10">COG complex subunit 6</shortName>
    </recommendedName>
    <alternativeName>
        <fullName evidence="8 10">Component of oligomeric Golgi complex 6</fullName>
    </alternativeName>
</protein>
<dbReference type="InterPro" id="IPR048368">
    <property type="entry name" value="COG6_N"/>
</dbReference>
<keyword evidence="7 10" id="KW-0472">Membrane</keyword>
<evidence type="ECO:0000256" key="4">
    <source>
        <dbReference type="ARBA" id="ARBA00022448"/>
    </source>
</evidence>
<gene>
    <name evidence="14" type="ORF">GOMPHAMPRED_004397</name>
</gene>
<comment type="function">
    <text evidence="9">Acts as a component of the peripheral membrane COG complex that is involved in intra-Golgi protein trafficking. COG is located at the cis-Golgi, and regulates tethering of retrograde intra-Golgi vesicles and possibly a number of other membrane trafficking events.</text>
</comment>
<name>A0A8H3FMQ8_9LECA</name>
<keyword evidence="4 10" id="KW-0813">Transport</keyword>
<evidence type="ECO:0000256" key="2">
    <source>
        <dbReference type="ARBA" id="ARBA00011023"/>
    </source>
</evidence>
<comment type="similarity">
    <text evidence="2 10">Belongs to the COG6 family.</text>
</comment>
<dbReference type="GO" id="GO:0015031">
    <property type="term" value="P:protein transport"/>
    <property type="evidence" value="ECO:0007669"/>
    <property type="project" value="UniProtKB-KW"/>
</dbReference>